<accession>A0A0A9FZH9</accession>
<reference evidence="1" key="1">
    <citation type="submission" date="2014-09" db="EMBL/GenBank/DDBJ databases">
        <authorList>
            <person name="Magalhaes I.L.F."/>
            <person name="Oliveira U."/>
            <person name="Santos F.R."/>
            <person name="Vidigal T.H.D.A."/>
            <person name="Brescovit A.D."/>
            <person name="Santos A.J."/>
        </authorList>
    </citation>
    <scope>NUCLEOTIDE SEQUENCE</scope>
    <source>
        <tissue evidence="1">Shoot tissue taken approximately 20 cm above the soil surface</tissue>
    </source>
</reference>
<reference evidence="1" key="2">
    <citation type="journal article" date="2015" name="Data Brief">
        <title>Shoot transcriptome of the giant reed, Arundo donax.</title>
        <authorList>
            <person name="Barrero R.A."/>
            <person name="Guerrero F.D."/>
            <person name="Moolhuijzen P."/>
            <person name="Goolsby J.A."/>
            <person name="Tidwell J."/>
            <person name="Bellgard S.E."/>
            <person name="Bellgard M.I."/>
        </authorList>
    </citation>
    <scope>NUCLEOTIDE SEQUENCE</scope>
    <source>
        <tissue evidence="1">Shoot tissue taken approximately 20 cm above the soil surface</tissue>
    </source>
</reference>
<protein>
    <submittedName>
        <fullName evidence="1">Uncharacterized protein</fullName>
    </submittedName>
</protein>
<organism evidence="1">
    <name type="scientific">Arundo donax</name>
    <name type="common">Giant reed</name>
    <name type="synonym">Donax arundinaceus</name>
    <dbReference type="NCBI Taxonomy" id="35708"/>
    <lineage>
        <taxon>Eukaryota</taxon>
        <taxon>Viridiplantae</taxon>
        <taxon>Streptophyta</taxon>
        <taxon>Embryophyta</taxon>
        <taxon>Tracheophyta</taxon>
        <taxon>Spermatophyta</taxon>
        <taxon>Magnoliopsida</taxon>
        <taxon>Liliopsida</taxon>
        <taxon>Poales</taxon>
        <taxon>Poaceae</taxon>
        <taxon>PACMAD clade</taxon>
        <taxon>Arundinoideae</taxon>
        <taxon>Arundineae</taxon>
        <taxon>Arundo</taxon>
    </lineage>
</organism>
<dbReference type="EMBL" id="GBRH01184103">
    <property type="protein sequence ID" value="JAE13793.1"/>
    <property type="molecule type" value="Transcribed_RNA"/>
</dbReference>
<name>A0A0A9FZH9_ARUDO</name>
<proteinExistence type="predicted"/>
<sequence>MTIYMFSIEHKLKAKHFSASNSSKLYSMISHPCPITIIKLEFSSIKRHKSEKHTSKVQMLHLISQATDSLNNLKLKKYNKLEQRI</sequence>
<dbReference type="AlphaFoldDB" id="A0A0A9FZH9"/>
<evidence type="ECO:0000313" key="1">
    <source>
        <dbReference type="EMBL" id="JAE13793.1"/>
    </source>
</evidence>